<evidence type="ECO:0000256" key="1">
    <source>
        <dbReference type="SAM" id="MobiDB-lite"/>
    </source>
</evidence>
<protein>
    <recommendedName>
        <fullName evidence="4">Preprotein translocase subunit SecG</fullName>
    </recommendedName>
</protein>
<organism evidence="2 3">
    <name type="scientific">Alkalihalophilus lindianensis</name>
    <dbReference type="NCBI Taxonomy" id="1630542"/>
    <lineage>
        <taxon>Bacteria</taxon>
        <taxon>Bacillati</taxon>
        <taxon>Bacillota</taxon>
        <taxon>Bacilli</taxon>
        <taxon>Bacillales</taxon>
        <taxon>Bacillaceae</taxon>
        <taxon>Alkalihalophilus</taxon>
    </lineage>
</organism>
<sequence length="62" mass="5970">PVVGTPVQSTTPTAPLSTGAGAATPATNETGAQPAIPPRNTNTTGPTTTNSPGAQQNSTNAQ</sequence>
<evidence type="ECO:0008006" key="4">
    <source>
        <dbReference type="Google" id="ProtNLM"/>
    </source>
</evidence>
<comment type="caution">
    <text evidence="2">The sequence shown here is derived from an EMBL/GenBank/DDBJ whole genome shotgun (WGS) entry which is preliminary data.</text>
</comment>
<proteinExistence type="predicted"/>
<feature type="non-terminal residue" evidence="2">
    <location>
        <position position="1"/>
    </location>
</feature>
<feature type="compositionally biased region" description="Polar residues" evidence="1">
    <location>
        <begin position="51"/>
        <end position="62"/>
    </location>
</feature>
<name>A0ABU3XHS9_9BACI</name>
<dbReference type="EMBL" id="JAWJBA010000684">
    <property type="protein sequence ID" value="MDV2687395.1"/>
    <property type="molecule type" value="Genomic_DNA"/>
</dbReference>
<gene>
    <name evidence="2" type="ORF">RYX56_23905</name>
</gene>
<evidence type="ECO:0000313" key="3">
    <source>
        <dbReference type="Proteomes" id="UP001287282"/>
    </source>
</evidence>
<dbReference type="Proteomes" id="UP001287282">
    <property type="component" value="Unassembled WGS sequence"/>
</dbReference>
<feature type="compositionally biased region" description="Low complexity" evidence="1">
    <location>
        <begin position="38"/>
        <end position="50"/>
    </location>
</feature>
<feature type="compositionally biased region" description="Polar residues" evidence="1">
    <location>
        <begin position="1"/>
        <end position="16"/>
    </location>
</feature>
<reference evidence="2 3" key="1">
    <citation type="submission" date="2023-10" db="EMBL/GenBank/DDBJ databases">
        <title>Screening of Alkalihalobacillus lindianensis BZ-TG-R113 and Its Alleviation of Salt Stress on Rapeseed Growth.</title>
        <authorList>
            <person name="Zhao B."/>
            <person name="Guo T."/>
        </authorList>
    </citation>
    <scope>NUCLEOTIDE SEQUENCE [LARGE SCALE GENOMIC DNA]</scope>
    <source>
        <strain evidence="2 3">BZ-TG-R113</strain>
    </source>
</reference>
<evidence type="ECO:0000313" key="2">
    <source>
        <dbReference type="EMBL" id="MDV2687395.1"/>
    </source>
</evidence>
<accession>A0ABU3XHS9</accession>
<feature type="region of interest" description="Disordered" evidence="1">
    <location>
        <begin position="1"/>
        <end position="62"/>
    </location>
</feature>
<keyword evidence="3" id="KW-1185">Reference proteome</keyword>